<keyword evidence="2" id="KW-1185">Reference proteome</keyword>
<dbReference type="Proteomes" id="UP000755585">
    <property type="component" value="Unassembled WGS sequence"/>
</dbReference>
<dbReference type="InterPro" id="IPR027939">
    <property type="entry name" value="NMT1/THI5"/>
</dbReference>
<protein>
    <submittedName>
        <fullName evidence="1">NitT/TauT family transport system substrate-binding protein</fullName>
    </submittedName>
</protein>
<dbReference type="RefSeq" id="WP_209694893.1">
    <property type="nucleotide sequence ID" value="NZ_BAAAVU010000009.1"/>
</dbReference>
<sequence length="301" mass="33191">MTTLNLSSMAHGLNYLPEYVARGNGIFAANGIEVPDTQHDPWDGIMHALADGTADVALGGVWVPAMYSGRSRLPSKDFVAIAQLNDRFPMCIVTRERVDNFELSWLRDRTILVPGQGGTAPAEFTRGLMREAGLDPWQTRFAHDLSMPMLYDLFVGGLGDAFLTDLVTALELQRAGLGHLAYLHAERGGRMPNSVYYVLRERLDELTPALVPFVKSIDQAMQQLREGTVADLNGLFAAEWPTADPSTLLAATELLIKHGVWNTARVDRAALERWTGILHTAGLTVSQVKYDDIIDTRAMLE</sequence>
<dbReference type="PANTHER" id="PTHR31528:SF1">
    <property type="entry name" value="4-AMINO-5-HYDROXYMETHYL-2-METHYLPYRIMIDINE PHOSPHATE SYNTHASE THI11-RELATED"/>
    <property type="match status" value="1"/>
</dbReference>
<name>A0ABS4UKA0_9ACTN</name>
<reference evidence="1 2" key="1">
    <citation type="submission" date="2021-03" db="EMBL/GenBank/DDBJ databases">
        <title>Sequencing the genomes of 1000 actinobacteria strains.</title>
        <authorList>
            <person name="Klenk H.-P."/>
        </authorList>
    </citation>
    <scope>NUCLEOTIDE SEQUENCE [LARGE SCALE GENOMIC DNA]</scope>
    <source>
        <strain evidence="1 2">DSM 18824</strain>
    </source>
</reference>
<proteinExistence type="predicted"/>
<dbReference type="EMBL" id="JAGINT010000001">
    <property type="protein sequence ID" value="MBP2352083.1"/>
    <property type="molecule type" value="Genomic_DNA"/>
</dbReference>
<dbReference type="Gene3D" id="3.40.190.10">
    <property type="entry name" value="Periplasmic binding protein-like II"/>
    <property type="match status" value="2"/>
</dbReference>
<dbReference type="SUPFAM" id="SSF53850">
    <property type="entry name" value="Periplasmic binding protein-like II"/>
    <property type="match status" value="1"/>
</dbReference>
<evidence type="ECO:0000313" key="1">
    <source>
        <dbReference type="EMBL" id="MBP2352083.1"/>
    </source>
</evidence>
<gene>
    <name evidence="1" type="ORF">JOF29_003166</name>
</gene>
<accession>A0ABS4UKA0</accession>
<comment type="caution">
    <text evidence="1">The sequence shown here is derived from an EMBL/GenBank/DDBJ whole genome shotgun (WGS) entry which is preliminary data.</text>
</comment>
<evidence type="ECO:0000313" key="2">
    <source>
        <dbReference type="Proteomes" id="UP000755585"/>
    </source>
</evidence>
<dbReference type="PANTHER" id="PTHR31528">
    <property type="entry name" value="4-AMINO-5-HYDROXYMETHYL-2-METHYLPYRIMIDINE PHOSPHATE SYNTHASE THI11-RELATED"/>
    <property type="match status" value="1"/>
</dbReference>
<organism evidence="1 2">
    <name type="scientific">Kribbella aluminosa</name>
    <dbReference type="NCBI Taxonomy" id="416017"/>
    <lineage>
        <taxon>Bacteria</taxon>
        <taxon>Bacillati</taxon>
        <taxon>Actinomycetota</taxon>
        <taxon>Actinomycetes</taxon>
        <taxon>Propionibacteriales</taxon>
        <taxon>Kribbellaceae</taxon>
        <taxon>Kribbella</taxon>
    </lineage>
</organism>